<sequence>MSFDSAHNAAFPSLAWAADMTESPAGPSSSHPPIAGETSSIGATASSPGNPSPPTHGTPPFAPSYLAKSKSTPDLKDKPKFQRPRKPSLRKMISQPIFMPSTYISRQKISKELKIIRDGMENSVLGFDVYSQMLRDRARDLLKIQQSETNHETRGGLVSDSVVRDACFAVCYNALHREDESIVQAVGILKKMEGMLRAELERWVKSVLENHGGSAVDLITADRWKDLMRNVLGVLGIDWSGRCEGGLLAQKPPWTTEQRKWEMRKFCGIIWYALKIFHGQIDWSAETILDYAVRASSRTNQIPKDITILSPYFAEQRKVRSLVRKYLNQMFEPSNWEQISPLLWIVHPSNAIPIRVSRDASSSSEDGYPNAGSTDVNIKNIDPAVLGYLYTSPFELPPPQKQKKGDIQKDVKIVLVQVGPSQFAIYRVFESAEDDDYHDFLWSVHRMGGTKPSRIAKGDLFEFFRCSDAWGDEKQRSVKEKVDRLARIVGNGRLTGEVRFMYACLEVGIEMAYTTRQGAWLGVSESVDGLPDRKAGVFRTDTEISEDDLGEIVVPEAADSESHWPLGRSSEELRRQQLNKQVSDGVWSYFGFRVFDVKYEEDLQSLKFMDTALEAVNKPRWFDFGLPKDWQKGHILLPWEEKYREVQSAEVGTEIPQDDYEKLGTMITPMWKQVLLRKVERDRGVLVNTLWGQRFAGKKLKGLKARDGRWYGSWKCSRESTYKGLKVWKKKERKEAGKRERLRIKEVEVLGFEGKRDWDKASKEGWFRRVFEGR</sequence>
<dbReference type="Proteomes" id="UP001313282">
    <property type="component" value="Unassembled WGS sequence"/>
</dbReference>
<reference evidence="2 3" key="1">
    <citation type="submission" date="2019-10" db="EMBL/GenBank/DDBJ databases">
        <authorList>
            <person name="Palmer J.M."/>
        </authorList>
    </citation>
    <scope>NUCLEOTIDE SEQUENCE [LARGE SCALE GENOMIC DNA]</scope>
    <source>
        <strain evidence="2 3">TWF718</strain>
    </source>
</reference>
<dbReference type="AlphaFoldDB" id="A0AAN8RII4"/>
<gene>
    <name evidence="2" type="ORF">TWF718_007549</name>
</gene>
<organism evidence="2 3">
    <name type="scientific">Orbilia javanica</name>
    <dbReference type="NCBI Taxonomy" id="47235"/>
    <lineage>
        <taxon>Eukaryota</taxon>
        <taxon>Fungi</taxon>
        <taxon>Dikarya</taxon>
        <taxon>Ascomycota</taxon>
        <taxon>Pezizomycotina</taxon>
        <taxon>Orbiliomycetes</taxon>
        <taxon>Orbiliales</taxon>
        <taxon>Orbiliaceae</taxon>
        <taxon>Orbilia</taxon>
    </lineage>
</organism>
<feature type="compositionally biased region" description="Pro residues" evidence="1">
    <location>
        <begin position="50"/>
        <end position="62"/>
    </location>
</feature>
<name>A0AAN8RII4_9PEZI</name>
<dbReference type="EMBL" id="JAVHNR010000004">
    <property type="protein sequence ID" value="KAK6345640.1"/>
    <property type="molecule type" value="Genomic_DNA"/>
</dbReference>
<feature type="compositionally biased region" description="Polar residues" evidence="1">
    <location>
        <begin position="26"/>
        <end position="49"/>
    </location>
</feature>
<evidence type="ECO:0000313" key="2">
    <source>
        <dbReference type="EMBL" id="KAK6345640.1"/>
    </source>
</evidence>
<evidence type="ECO:0000256" key="1">
    <source>
        <dbReference type="SAM" id="MobiDB-lite"/>
    </source>
</evidence>
<evidence type="ECO:0000313" key="3">
    <source>
        <dbReference type="Proteomes" id="UP001313282"/>
    </source>
</evidence>
<feature type="region of interest" description="Disordered" evidence="1">
    <location>
        <begin position="20"/>
        <end position="92"/>
    </location>
</feature>
<proteinExistence type="predicted"/>
<comment type="caution">
    <text evidence="2">The sequence shown here is derived from an EMBL/GenBank/DDBJ whole genome shotgun (WGS) entry which is preliminary data.</text>
</comment>
<accession>A0AAN8RII4</accession>
<feature type="compositionally biased region" description="Basic and acidic residues" evidence="1">
    <location>
        <begin position="71"/>
        <end position="80"/>
    </location>
</feature>
<keyword evidence="3" id="KW-1185">Reference proteome</keyword>
<protein>
    <submittedName>
        <fullName evidence="2">Uncharacterized protein</fullName>
    </submittedName>
</protein>